<accession>Q6BZM1</accession>
<dbReference type="RefSeq" id="XP_456348.2">
    <property type="nucleotide sequence ID" value="XM_456348.1"/>
</dbReference>
<reference evidence="2 3" key="1">
    <citation type="journal article" date="2004" name="Nature">
        <title>Genome evolution in yeasts.</title>
        <authorList>
            <consortium name="Genolevures"/>
            <person name="Dujon B."/>
            <person name="Sherman D."/>
            <person name="Fischer G."/>
            <person name="Durrens P."/>
            <person name="Casaregola S."/>
            <person name="Lafontaine I."/>
            <person name="de Montigny J."/>
            <person name="Marck C."/>
            <person name="Neuveglise C."/>
            <person name="Talla E."/>
            <person name="Goffard N."/>
            <person name="Frangeul L."/>
            <person name="Aigle M."/>
            <person name="Anthouard V."/>
            <person name="Babour A."/>
            <person name="Barbe V."/>
            <person name="Barnay S."/>
            <person name="Blanchin S."/>
            <person name="Beckerich J.M."/>
            <person name="Beyne E."/>
            <person name="Bleykasten C."/>
            <person name="Boisrame A."/>
            <person name="Boyer J."/>
            <person name="Cattolico L."/>
            <person name="Confanioleri F."/>
            <person name="de Daruvar A."/>
            <person name="Despons L."/>
            <person name="Fabre E."/>
            <person name="Fairhead C."/>
            <person name="Ferry-Dumazet H."/>
            <person name="Groppi A."/>
            <person name="Hantraye F."/>
            <person name="Hennequin C."/>
            <person name="Jauniaux N."/>
            <person name="Joyet P."/>
            <person name="Kachouri R."/>
            <person name="Kerrest A."/>
            <person name="Koszul R."/>
            <person name="Lemaire M."/>
            <person name="Lesur I."/>
            <person name="Ma L."/>
            <person name="Muller H."/>
            <person name="Nicaud J.M."/>
            <person name="Nikolski M."/>
            <person name="Oztas S."/>
            <person name="Ozier-Kalogeropoulos O."/>
            <person name="Pellenz S."/>
            <person name="Potier S."/>
            <person name="Richard G.F."/>
            <person name="Straub M.L."/>
            <person name="Suleau A."/>
            <person name="Swennene D."/>
            <person name="Tekaia F."/>
            <person name="Wesolowski-Louvel M."/>
            <person name="Westhof E."/>
            <person name="Wirth B."/>
            <person name="Zeniou-Meyer M."/>
            <person name="Zivanovic I."/>
            <person name="Bolotin-Fukuhara M."/>
            <person name="Thierry A."/>
            <person name="Bouchier C."/>
            <person name="Caudron B."/>
            <person name="Scarpelli C."/>
            <person name="Gaillardin C."/>
            <person name="Weissenbach J."/>
            <person name="Wincker P."/>
            <person name="Souciet J.L."/>
        </authorList>
    </citation>
    <scope>NUCLEOTIDE SEQUENCE [LARGE SCALE GENOMIC DNA]</scope>
    <source>
        <strain evidence="3">ATCC 36239 / CBS 767 / BCRC 21394 / JCM 1990 / NBRC 0083 / IGC 2968</strain>
    </source>
</reference>
<dbReference type="InParanoid" id="Q6BZM1"/>
<dbReference type="HOGENOM" id="CLU_2793929_0_0_1"/>
<dbReference type="AlphaFoldDB" id="Q6BZM1"/>
<dbReference type="GeneID" id="2899973"/>
<sequence length="68" mass="7778">MGDTSWPADIDEDKNNSNISDDNFFFNRKIKCGFFVIYGSSIVRLSELYKGCSRILNTFNPDRISNCS</sequence>
<gene>
    <name evidence="2" type="ordered locus">DEHA2A00330g</name>
</gene>
<dbReference type="VEuPathDB" id="FungiDB:DEHA2A00330g"/>
<name>Q6BZM1_DEBHA</name>
<evidence type="ECO:0000313" key="2">
    <source>
        <dbReference type="EMBL" id="CAG84290.2"/>
    </source>
</evidence>
<dbReference type="KEGG" id="dha:DEHA2A00330g"/>
<protein>
    <submittedName>
        <fullName evidence="2">DEHA2A00330p</fullName>
    </submittedName>
</protein>
<keyword evidence="3" id="KW-1185">Reference proteome</keyword>
<dbReference type="EMBL" id="CR382133">
    <property type="protein sequence ID" value="CAG84290.2"/>
    <property type="molecule type" value="Genomic_DNA"/>
</dbReference>
<evidence type="ECO:0000313" key="3">
    <source>
        <dbReference type="Proteomes" id="UP000000599"/>
    </source>
</evidence>
<evidence type="ECO:0000256" key="1">
    <source>
        <dbReference type="SAM" id="MobiDB-lite"/>
    </source>
</evidence>
<dbReference type="Proteomes" id="UP000000599">
    <property type="component" value="Chromosome A"/>
</dbReference>
<organism evidence="2 3">
    <name type="scientific">Debaryomyces hansenii (strain ATCC 36239 / CBS 767 / BCRC 21394 / JCM 1990 / NBRC 0083 / IGC 2968)</name>
    <name type="common">Yeast</name>
    <name type="synonym">Torulaspora hansenii</name>
    <dbReference type="NCBI Taxonomy" id="284592"/>
    <lineage>
        <taxon>Eukaryota</taxon>
        <taxon>Fungi</taxon>
        <taxon>Dikarya</taxon>
        <taxon>Ascomycota</taxon>
        <taxon>Saccharomycotina</taxon>
        <taxon>Pichiomycetes</taxon>
        <taxon>Debaryomycetaceae</taxon>
        <taxon>Debaryomyces</taxon>
    </lineage>
</organism>
<proteinExistence type="predicted"/>
<feature type="region of interest" description="Disordered" evidence="1">
    <location>
        <begin position="1"/>
        <end position="21"/>
    </location>
</feature>